<name>A0A813KZG0_POLGL</name>
<dbReference type="SMART" id="SM00698">
    <property type="entry name" value="MORN"/>
    <property type="match status" value="1"/>
</dbReference>
<protein>
    <recommendedName>
        <fullName evidence="4">MORN repeat-containing protein 5</fullName>
    </recommendedName>
</protein>
<keyword evidence="1" id="KW-0677">Repeat</keyword>
<dbReference type="EMBL" id="CAJNNW010032878">
    <property type="protein sequence ID" value="CAE8715892.1"/>
    <property type="molecule type" value="Genomic_DNA"/>
</dbReference>
<evidence type="ECO:0008006" key="4">
    <source>
        <dbReference type="Google" id="ProtNLM"/>
    </source>
</evidence>
<organism evidence="2 3">
    <name type="scientific">Polarella glacialis</name>
    <name type="common">Dinoflagellate</name>
    <dbReference type="NCBI Taxonomy" id="89957"/>
    <lineage>
        <taxon>Eukaryota</taxon>
        <taxon>Sar</taxon>
        <taxon>Alveolata</taxon>
        <taxon>Dinophyceae</taxon>
        <taxon>Suessiales</taxon>
        <taxon>Suessiaceae</taxon>
        <taxon>Polarella</taxon>
    </lineage>
</organism>
<gene>
    <name evidence="2" type="ORF">PGLA2088_LOCUS38824</name>
</gene>
<accession>A0A813KZG0</accession>
<dbReference type="SUPFAM" id="SSF82185">
    <property type="entry name" value="Histone H3 K4-specific methyltransferase SET7/9 N-terminal domain"/>
    <property type="match status" value="1"/>
</dbReference>
<dbReference type="InterPro" id="IPR003409">
    <property type="entry name" value="MORN"/>
</dbReference>
<sequence>MKFANGDCYEGDWFEGKFQDRGKYIYANKDEFMGLWEKGVKVSGTFYYKDGRISTRKWQNGKLISCQAGAYTHTHPHTHTHTRQMAMAPPEFMTRVRCLL</sequence>
<evidence type="ECO:0000313" key="3">
    <source>
        <dbReference type="Proteomes" id="UP000626109"/>
    </source>
</evidence>
<evidence type="ECO:0000313" key="2">
    <source>
        <dbReference type="EMBL" id="CAE8715892.1"/>
    </source>
</evidence>
<comment type="caution">
    <text evidence="2">The sequence shown here is derived from an EMBL/GenBank/DDBJ whole genome shotgun (WGS) entry which is preliminary data.</text>
</comment>
<reference evidence="2" key="1">
    <citation type="submission" date="2021-02" db="EMBL/GenBank/DDBJ databases">
        <authorList>
            <person name="Dougan E. K."/>
            <person name="Rhodes N."/>
            <person name="Thang M."/>
            <person name="Chan C."/>
        </authorList>
    </citation>
    <scope>NUCLEOTIDE SEQUENCE</scope>
</reference>
<proteinExistence type="predicted"/>
<evidence type="ECO:0000256" key="1">
    <source>
        <dbReference type="ARBA" id="ARBA00022737"/>
    </source>
</evidence>
<dbReference type="Gene3D" id="2.20.110.10">
    <property type="entry name" value="Histone H3 K4-specific methyltransferase SET7/9 N-terminal domain"/>
    <property type="match status" value="1"/>
</dbReference>
<dbReference type="Proteomes" id="UP000626109">
    <property type="component" value="Unassembled WGS sequence"/>
</dbReference>
<dbReference type="AlphaFoldDB" id="A0A813KZG0"/>